<organism evidence="1 2">
    <name type="scientific">Petralouisia muris</name>
    <dbReference type="NCBI Taxonomy" id="3032872"/>
    <lineage>
        <taxon>Bacteria</taxon>
        <taxon>Bacillati</taxon>
        <taxon>Bacillota</taxon>
        <taxon>Clostridia</taxon>
        <taxon>Lachnospirales</taxon>
        <taxon>Lachnospiraceae</taxon>
        <taxon>Petralouisia</taxon>
    </lineage>
</organism>
<name>A0AC61RT12_9FIRM</name>
<dbReference type="Proteomes" id="UP000304953">
    <property type="component" value="Unassembled WGS sequence"/>
</dbReference>
<reference evidence="1" key="1">
    <citation type="submission" date="2019-04" db="EMBL/GenBank/DDBJ databases">
        <title>Microbes associate with the intestines of laboratory mice.</title>
        <authorList>
            <person name="Navarre W."/>
            <person name="Wong E."/>
            <person name="Huang K."/>
            <person name="Tropini C."/>
            <person name="Ng K."/>
            <person name="Yu B."/>
        </authorList>
    </citation>
    <scope>NUCLEOTIDE SEQUENCE</scope>
    <source>
        <strain evidence="1">NM01_1-7b</strain>
    </source>
</reference>
<accession>A0AC61RT12</accession>
<dbReference type="EMBL" id="SRYA01000035">
    <property type="protein sequence ID" value="TGY95081.1"/>
    <property type="molecule type" value="Genomic_DNA"/>
</dbReference>
<comment type="caution">
    <text evidence="1">The sequence shown here is derived from an EMBL/GenBank/DDBJ whole genome shotgun (WGS) entry which is preliminary data.</text>
</comment>
<sequence length="347" mass="40047">MKKTILVVDDSRLNLAIARDLLSEEYSVETVNSGENALLYLEDNEPDLVLLDIQMPGMDGIEVMRRLKESENWKGIPVIFLTADRTEKTEETCFQMGAVDYIGKPFVPAIMLQRVRRTMELEEYKKNLEHMVEQQLQRITQLQQDIIITMANLIESRDGTTGEHVKRTSAYVNLLINKMQEKDLYKEILTPTYIDYMQKAAPLHDIGKLTVPDRILQKPGALTKEEYELIQLHAEEGGRLIQDNMDRIVDREFVEIARDMAACHHEKWSGGGYPHDLKGEDIPLAARILAIADVFDALVSERQYKKGMSLEQAFEIMEKERGRSFEPQLLDVFMEAEEELRELMKEL</sequence>
<protein>
    <submittedName>
        <fullName evidence="1">Response regulator</fullName>
    </submittedName>
</protein>
<proteinExistence type="predicted"/>
<gene>
    <name evidence="1" type="ORF">E5329_16530</name>
</gene>
<evidence type="ECO:0000313" key="1">
    <source>
        <dbReference type="EMBL" id="TGY95081.1"/>
    </source>
</evidence>
<evidence type="ECO:0000313" key="2">
    <source>
        <dbReference type="Proteomes" id="UP000304953"/>
    </source>
</evidence>
<keyword evidence="2" id="KW-1185">Reference proteome</keyword>